<evidence type="ECO:0008006" key="5">
    <source>
        <dbReference type="Google" id="ProtNLM"/>
    </source>
</evidence>
<dbReference type="RefSeq" id="WP_095914034.1">
    <property type="nucleotide sequence ID" value="NZ_CAUUPF010000002.1"/>
</dbReference>
<dbReference type="EMBL" id="CP022384">
    <property type="protein sequence ID" value="ATA81971.1"/>
    <property type="molecule type" value="Genomic_DNA"/>
</dbReference>
<sequence>MYNKSIKYLRGIDQFQKKDILQLKSIEEKIRIEFDIPPKNIENLKFLNEEVLSYKPNTSIVLTSDNLPWIDLNLFKELSLIQSIDFMTRPLSRLDNIEGISHFKKLKTLGILLASDKDLDISELSELPCIEELVIEEPLNKKRSLVIGSLQTLKSLKIRKLDLNFIQQPLIKLTTLEVFNLKSADNFASIFPNIEVLDIYSSNYLENIDFVKNLSSLKRLFIWGANNIKEIPDLSNLKNLEQLHLRNMKRIEYIPNLSYVQKLSLEKVGK</sequence>
<dbReference type="KEGG" id="clk:CGC53_06220"/>
<accession>A0A250FA19</accession>
<evidence type="ECO:0000256" key="2">
    <source>
        <dbReference type="ARBA" id="ARBA00022737"/>
    </source>
</evidence>
<evidence type="ECO:0000313" key="3">
    <source>
        <dbReference type="EMBL" id="ATA81971.1"/>
    </source>
</evidence>
<dbReference type="Pfam" id="PF12799">
    <property type="entry name" value="LRR_4"/>
    <property type="match status" value="1"/>
</dbReference>
<evidence type="ECO:0000313" key="4">
    <source>
        <dbReference type="Proteomes" id="UP000217276"/>
    </source>
</evidence>
<dbReference type="InterPro" id="IPR001611">
    <property type="entry name" value="Leu-rich_rpt"/>
</dbReference>
<keyword evidence="4" id="KW-1185">Reference proteome</keyword>
<name>A0A250FA19_9FLAO</name>
<reference evidence="4" key="1">
    <citation type="submission" date="2017-06" db="EMBL/GenBank/DDBJ databases">
        <title>Capnocytophaga spp. assemblies.</title>
        <authorList>
            <person name="Gulvik C.A."/>
        </authorList>
    </citation>
    <scope>NUCLEOTIDE SEQUENCE [LARGE SCALE GENOMIC DNA]</scope>
    <source>
        <strain evidence="4">H6253</strain>
    </source>
</reference>
<dbReference type="InterPro" id="IPR032675">
    <property type="entry name" value="LRR_dom_sf"/>
</dbReference>
<dbReference type="Gene3D" id="3.80.10.10">
    <property type="entry name" value="Ribonuclease Inhibitor"/>
    <property type="match status" value="1"/>
</dbReference>
<dbReference type="SUPFAM" id="SSF52058">
    <property type="entry name" value="L domain-like"/>
    <property type="match status" value="1"/>
</dbReference>
<keyword evidence="1" id="KW-0433">Leucine-rich repeat</keyword>
<proteinExistence type="predicted"/>
<organism evidence="3 4">
    <name type="scientific">Capnocytophaga leadbetteri</name>
    <dbReference type="NCBI Taxonomy" id="327575"/>
    <lineage>
        <taxon>Bacteria</taxon>
        <taxon>Pseudomonadati</taxon>
        <taxon>Bacteroidota</taxon>
        <taxon>Flavobacteriia</taxon>
        <taxon>Flavobacteriales</taxon>
        <taxon>Flavobacteriaceae</taxon>
        <taxon>Capnocytophaga</taxon>
    </lineage>
</organism>
<dbReference type="Proteomes" id="UP000217276">
    <property type="component" value="Chromosome"/>
</dbReference>
<protein>
    <recommendedName>
        <fullName evidence="5">Leucine rich repeat (LRR) protein</fullName>
    </recommendedName>
</protein>
<evidence type="ECO:0000256" key="1">
    <source>
        <dbReference type="ARBA" id="ARBA00022614"/>
    </source>
</evidence>
<keyword evidence="2" id="KW-0677">Repeat</keyword>
<gene>
    <name evidence="3" type="ORF">CGC53_06220</name>
</gene>
<dbReference type="InterPro" id="IPR025875">
    <property type="entry name" value="Leu-rich_rpt_4"/>
</dbReference>
<dbReference type="PROSITE" id="PS51450">
    <property type="entry name" value="LRR"/>
    <property type="match status" value="1"/>
</dbReference>
<dbReference type="AlphaFoldDB" id="A0A250FA19"/>